<dbReference type="SMART" id="SM00886">
    <property type="entry name" value="Dabb"/>
    <property type="match status" value="1"/>
</dbReference>
<keyword evidence="2" id="KW-0812">Transmembrane</keyword>
<feature type="transmembrane region" description="Helical" evidence="2">
    <location>
        <begin position="12"/>
        <end position="34"/>
    </location>
</feature>
<reference evidence="4" key="1">
    <citation type="journal article" date="2023" name="Mol. Phylogenet. Evol.">
        <title>Genome-scale phylogeny and comparative genomics of the fungal order Sordariales.</title>
        <authorList>
            <person name="Hensen N."/>
            <person name="Bonometti L."/>
            <person name="Westerberg I."/>
            <person name="Brannstrom I.O."/>
            <person name="Guillou S."/>
            <person name="Cros-Aarteil S."/>
            <person name="Calhoun S."/>
            <person name="Haridas S."/>
            <person name="Kuo A."/>
            <person name="Mondo S."/>
            <person name="Pangilinan J."/>
            <person name="Riley R."/>
            <person name="LaButti K."/>
            <person name="Andreopoulos B."/>
            <person name="Lipzen A."/>
            <person name="Chen C."/>
            <person name="Yan M."/>
            <person name="Daum C."/>
            <person name="Ng V."/>
            <person name="Clum A."/>
            <person name="Steindorff A."/>
            <person name="Ohm R.A."/>
            <person name="Martin F."/>
            <person name="Silar P."/>
            <person name="Natvig D.O."/>
            <person name="Lalanne C."/>
            <person name="Gautier V."/>
            <person name="Ament-Velasquez S.L."/>
            <person name="Kruys A."/>
            <person name="Hutchinson M.I."/>
            <person name="Powell A.J."/>
            <person name="Barry K."/>
            <person name="Miller A.N."/>
            <person name="Grigoriev I.V."/>
            <person name="Debuchy R."/>
            <person name="Gladieux P."/>
            <person name="Hiltunen Thoren M."/>
            <person name="Johannesson H."/>
        </authorList>
    </citation>
    <scope>NUCLEOTIDE SEQUENCE</scope>
    <source>
        <strain evidence="4">CBS 168.71</strain>
    </source>
</reference>
<feature type="domain" description="Stress-response A/B barrel" evidence="3">
    <location>
        <begin position="52"/>
        <end position="154"/>
    </location>
</feature>
<dbReference type="PANTHER" id="PTHR33178:SF10">
    <property type="entry name" value="STRESS-RESPONSE A_B BARREL DOMAIN-CONTAINING PROTEIN"/>
    <property type="match status" value="1"/>
</dbReference>
<dbReference type="PANTHER" id="PTHR33178">
    <property type="match status" value="1"/>
</dbReference>
<dbReference type="Pfam" id="PF07876">
    <property type="entry name" value="Dabb"/>
    <property type="match status" value="1"/>
</dbReference>
<dbReference type="EMBL" id="JAUEPN010000004">
    <property type="protein sequence ID" value="KAK3296380.1"/>
    <property type="molecule type" value="Genomic_DNA"/>
</dbReference>
<accession>A0AAE0HH62</accession>
<comment type="subunit">
    <text evidence="1">Homodimer.</text>
</comment>
<name>A0AAE0HH62_9PEZI</name>
<evidence type="ECO:0000256" key="1">
    <source>
        <dbReference type="ARBA" id="ARBA00011738"/>
    </source>
</evidence>
<dbReference type="PROSITE" id="PS51502">
    <property type="entry name" value="S_R_A_B_BARREL"/>
    <property type="match status" value="1"/>
</dbReference>
<dbReference type="GeneID" id="87840876"/>
<dbReference type="AlphaFoldDB" id="A0AAE0HH62"/>
<dbReference type="InterPro" id="IPR013097">
    <property type="entry name" value="Dabb"/>
</dbReference>
<evidence type="ECO:0000259" key="3">
    <source>
        <dbReference type="PROSITE" id="PS51502"/>
    </source>
</evidence>
<dbReference type="RefSeq" id="XP_062659894.1">
    <property type="nucleotide sequence ID" value="XM_062803928.1"/>
</dbReference>
<dbReference type="InterPro" id="IPR044662">
    <property type="entry name" value="HS1/DABB1-like"/>
</dbReference>
<evidence type="ECO:0000313" key="4">
    <source>
        <dbReference type="EMBL" id="KAK3296380.1"/>
    </source>
</evidence>
<sequence>MFDIVGARPHVWRIVIFVVGLLTLFLFFDPIGFASSSMDSIANRGPGNADTLTHIVMFQFKSDADPAAIDVACARMMSLKDHCVAQNSKFPYIKSLTGGKDNSNEKLQHGATHAFVVQFSNADDRNYYVERDPAHQAFKQEIEPLVEKTTVLDYTNGKFT</sequence>
<dbReference type="InterPro" id="IPR011008">
    <property type="entry name" value="Dimeric_a/b-barrel"/>
</dbReference>
<gene>
    <name evidence="4" type="ORF">B0H64DRAFT_398108</name>
</gene>
<dbReference type="SUPFAM" id="SSF54909">
    <property type="entry name" value="Dimeric alpha+beta barrel"/>
    <property type="match status" value="1"/>
</dbReference>
<keyword evidence="2" id="KW-1133">Transmembrane helix</keyword>
<comment type="caution">
    <text evidence="4">The sequence shown here is derived from an EMBL/GenBank/DDBJ whole genome shotgun (WGS) entry which is preliminary data.</text>
</comment>
<dbReference type="Gene3D" id="3.30.70.100">
    <property type="match status" value="1"/>
</dbReference>
<reference evidence="4" key="2">
    <citation type="submission" date="2023-06" db="EMBL/GenBank/DDBJ databases">
        <authorList>
            <consortium name="Lawrence Berkeley National Laboratory"/>
            <person name="Haridas S."/>
            <person name="Hensen N."/>
            <person name="Bonometti L."/>
            <person name="Westerberg I."/>
            <person name="Brannstrom I.O."/>
            <person name="Guillou S."/>
            <person name="Cros-Aarteil S."/>
            <person name="Calhoun S."/>
            <person name="Kuo A."/>
            <person name="Mondo S."/>
            <person name="Pangilinan J."/>
            <person name="Riley R."/>
            <person name="Labutti K."/>
            <person name="Andreopoulos B."/>
            <person name="Lipzen A."/>
            <person name="Chen C."/>
            <person name="Yanf M."/>
            <person name="Daum C."/>
            <person name="Ng V."/>
            <person name="Clum A."/>
            <person name="Steindorff A."/>
            <person name="Ohm R."/>
            <person name="Martin F."/>
            <person name="Silar P."/>
            <person name="Natvig D."/>
            <person name="Lalanne C."/>
            <person name="Gautier V."/>
            <person name="Ament-Velasquez S.L."/>
            <person name="Kruys A."/>
            <person name="Hutchinson M.I."/>
            <person name="Powell A.J."/>
            <person name="Barry K."/>
            <person name="Miller A.N."/>
            <person name="Grigoriev I.V."/>
            <person name="Debuchy R."/>
            <person name="Gladieux P."/>
            <person name="Thoren M.H."/>
            <person name="Johannesson H."/>
        </authorList>
    </citation>
    <scope>NUCLEOTIDE SEQUENCE</scope>
    <source>
        <strain evidence="4">CBS 168.71</strain>
    </source>
</reference>
<proteinExistence type="predicted"/>
<dbReference type="Proteomes" id="UP001278766">
    <property type="component" value="Unassembled WGS sequence"/>
</dbReference>
<organism evidence="4 5">
    <name type="scientific">Chaetomium fimeti</name>
    <dbReference type="NCBI Taxonomy" id="1854472"/>
    <lineage>
        <taxon>Eukaryota</taxon>
        <taxon>Fungi</taxon>
        <taxon>Dikarya</taxon>
        <taxon>Ascomycota</taxon>
        <taxon>Pezizomycotina</taxon>
        <taxon>Sordariomycetes</taxon>
        <taxon>Sordariomycetidae</taxon>
        <taxon>Sordariales</taxon>
        <taxon>Chaetomiaceae</taxon>
        <taxon>Chaetomium</taxon>
    </lineage>
</organism>
<keyword evidence="2" id="KW-0472">Membrane</keyword>
<protein>
    <submittedName>
        <fullName evidence="4">Stress responsive A/B barrel domain-containing protein</fullName>
    </submittedName>
</protein>
<evidence type="ECO:0000313" key="5">
    <source>
        <dbReference type="Proteomes" id="UP001278766"/>
    </source>
</evidence>
<keyword evidence="5" id="KW-1185">Reference proteome</keyword>
<evidence type="ECO:0000256" key="2">
    <source>
        <dbReference type="SAM" id="Phobius"/>
    </source>
</evidence>